<dbReference type="SUPFAM" id="SSF102114">
    <property type="entry name" value="Radical SAM enzymes"/>
    <property type="match status" value="1"/>
</dbReference>
<dbReference type="Gene3D" id="3.20.20.70">
    <property type="entry name" value="Aldolase class I"/>
    <property type="match status" value="1"/>
</dbReference>
<evidence type="ECO:0000256" key="8">
    <source>
        <dbReference type="ARBA" id="ARBA00023186"/>
    </source>
</evidence>
<sequence length="378" mass="41646">MAIGLYVHVPFCVKKCLYCGFVSFRLDREAAGLYLNALLREIELYGAALCGSEKEVSSLFIGGGTPTCLPGDGLIKILQALKVHFRLLPECEVTVEANPGTVTLGGLSVLREAGVNRLSLGVQSFQDRLLKVLGRAHGSGEAEKAVRLARQAGFANLNLDFIFGIPGQTAAEWLETLEKAVELAPEHIAVYGLQLEEGTPLERAVAGGGLEPCPEELELFMYRTAVEYLKKHGYIHYEISNFARPGRECLHNLGYWLNRPYLGLGPAAHSCFRGERFANEPSLERYCRLLSQGVFPVQERHALSLAEEMAETMFLGLRLIRGVDLEGFRSRFGRRAEEVYRNEIARLTGAGLVKLDGRFLALTGKGLPVANIVFSEFV</sequence>
<dbReference type="SFLD" id="SFLDF00288">
    <property type="entry name" value="HemN-like__clustered_with_nucl"/>
    <property type="match status" value="1"/>
</dbReference>
<evidence type="ECO:0000256" key="5">
    <source>
        <dbReference type="ARBA" id="ARBA00022723"/>
    </source>
</evidence>
<dbReference type="PANTHER" id="PTHR13932">
    <property type="entry name" value="COPROPORPHYRINIGEN III OXIDASE"/>
    <property type="match status" value="1"/>
</dbReference>
<protein>
    <recommendedName>
        <fullName evidence="2 9">Heme chaperone HemW</fullName>
    </recommendedName>
</protein>
<evidence type="ECO:0000259" key="10">
    <source>
        <dbReference type="PROSITE" id="PS51918"/>
    </source>
</evidence>
<dbReference type="InterPro" id="IPR013785">
    <property type="entry name" value="Aldolase_TIM"/>
</dbReference>
<dbReference type="eggNOG" id="COG0635">
    <property type="taxonomic scope" value="Bacteria"/>
</dbReference>
<reference evidence="12" key="1">
    <citation type="journal article" date="2008" name="Genome Res.">
        <title>The genome of Pelotomaculum thermopropionicum reveals niche-associated evolution in anaerobic microbiota.</title>
        <authorList>
            <person name="Kosaka T."/>
            <person name="Kato S."/>
            <person name="Shimoyama T."/>
            <person name="Ishii S."/>
            <person name="Abe T."/>
            <person name="Watanabe K."/>
        </authorList>
    </citation>
    <scope>NUCLEOTIDE SEQUENCE [LARGE SCALE GENOMIC DNA]</scope>
    <source>
        <strain evidence="12">DSM 13744 / JCM 10971 / SI</strain>
    </source>
</reference>
<dbReference type="SFLD" id="SFLDF00562">
    <property type="entry name" value="HemN-like__clustered_with_heat"/>
    <property type="match status" value="1"/>
</dbReference>
<dbReference type="Pfam" id="PF06969">
    <property type="entry name" value="HemN_C"/>
    <property type="match status" value="1"/>
</dbReference>
<accession>A5D3X7</accession>
<dbReference type="CDD" id="cd01335">
    <property type="entry name" value="Radical_SAM"/>
    <property type="match status" value="1"/>
</dbReference>
<dbReference type="InterPro" id="IPR010723">
    <property type="entry name" value="HemN_C"/>
</dbReference>
<dbReference type="AlphaFoldDB" id="A5D3X7"/>
<keyword evidence="9" id="KW-0004">4Fe-4S</keyword>
<keyword evidence="6 9" id="KW-0408">Iron</keyword>
<evidence type="ECO:0000256" key="4">
    <source>
        <dbReference type="ARBA" id="ARBA00022691"/>
    </source>
</evidence>
<evidence type="ECO:0000256" key="9">
    <source>
        <dbReference type="RuleBase" id="RU364116"/>
    </source>
</evidence>
<comment type="similarity">
    <text evidence="1">Belongs to the anaerobic coproporphyrinogen-III oxidase family. HemW subfamily.</text>
</comment>
<dbReference type="SMART" id="SM00729">
    <property type="entry name" value="Elp3"/>
    <property type="match status" value="1"/>
</dbReference>
<dbReference type="NCBIfam" id="TIGR00539">
    <property type="entry name" value="hemN_rel"/>
    <property type="match status" value="1"/>
</dbReference>
<proteinExistence type="inferred from homology"/>
<evidence type="ECO:0000256" key="2">
    <source>
        <dbReference type="ARBA" id="ARBA00017228"/>
    </source>
</evidence>
<dbReference type="HOGENOM" id="CLU_027579_1_1_9"/>
<dbReference type="InterPro" id="IPR004559">
    <property type="entry name" value="HemW-like"/>
</dbReference>
<dbReference type="GO" id="GO:0051539">
    <property type="term" value="F:4 iron, 4 sulfur cluster binding"/>
    <property type="evidence" value="ECO:0007669"/>
    <property type="project" value="UniProtKB-UniRule"/>
</dbReference>
<comment type="subcellular location">
    <subcellularLocation>
        <location evidence="9">Cytoplasm</location>
    </subcellularLocation>
</comment>
<keyword evidence="9" id="KW-0963">Cytoplasm</keyword>
<comment type="function">
    <text evidence="9">Probably acts as a heme chaperone, transferring heme to an unknown acceptor. Binds one molecule of heme per monomer, possibly covalently. Binds 1 [4Fe-4S] cluster. The cluster is coordinated with 3 cysteines and an exchangeable S-adenosyl-L-methionine.</text>
</comment>
<evidence type="ECO:0000256" key="7">
    <source>
        <dbReference type="ARBA" id="ARBA00023014"/>
    </source>
</evidence>
<name>A5D3X7_PELTS</name>
<dbReference type="PANTHER" id="PTHR13932:SF5">
    <property type="entry name" value="RADICAL S-ADENOSYL METHIONINE DOMAIN-CONTAINING PROTEIN 1, MITOCHONDRIAL"/>
    <property type="match status" value="1"/>
</dbReference>
<evidence type="ECO:0000256" key="1">
    <source>
        <dbReference type="ARBA" id="ARBA00006100"/>
    </source>
</evidence>
<keyword evidence="8 9" id="KW-0143">Chaperone</keyword>
<keyword evidence="12" id="KW-1185">Reference proteome</keyword>
<keyword evidence="7 9" id="KW-0411">Iron-sulfur</keyword>
<evidence type="ECO:0000313" key="12">
    <source>
        <dbReference type="Proteomes" id="UP000006556"/>
    </source>
</evidence>
<dbReference type="InterPro" id="IPR058240">
    <property type="entry name" value="rSAM_sf"/>
</dbReference>
<evidence type="ECO:0000313" key="11">
    <source>
        <dbReference type="EMBL" id="BAF59055.1"/>
    </source>
</evidence>
<gene>
    <name evidence="11" type="primary">HemN</name>
    <name evidence="11" type="ordered locus">PTH_0874</name>
</gene>
<keyword evidence="5 9" id="KW-0479">Metal-binding</keyword>
<dbReference type="InterPro" id="IPR034505">
    <property type="entry name" value="Coproporphyrinogen-III_oxidase"/>
</dbReference>
<dbReference type="InterPro" id="IPR007197">
    <property type="entry name" value="rSAM"/>
</dbReference>
<dbReference type="InterPro" id="IPR006638">
    <property type="entry name" value="Elp3/MiaA/NifB-like_rSAM"/>
</dbReference>
<dbReference type="KEGG" id="pth:PTH_0874"/>
<keyword evidence="3 9" id="KW-0349">Heme</keyword>
<evidence type="ECO:0000256" key="3">
    <source>
        <dbReference type="ARBA" id="ARBA00022617"/>
    </source>
</evidence>
<dbReference type="EMBL" id="AP009389">
    <property type="protein sequence ID" value="BAF59055.1"/>
    <property type="molecule type" value="Genomic_DNA"/>
</dbReference>
<dbReference type="GO" id="GO:0005737">
    <property type="term" value="C:cytoplasm"/>
    <property type="evidence" value="ECO:0007669"/>
    <property type="project" value="UniProtKB-SubCell"/>
</dbReference>
<dbReference type="GO" id="GO:0006779">
    <property type="term" value="P:porphyrin-containing compound biosynthetic process"/>
    <property type="evidence" value="ECO:0007669"/>
    <property type="project" value="InterPro"/>
</dbReference>
<dbReference type="STRING" id="370438.PTH_0874"/>
<dbReference type="GO" id="GO:0004109">
    <property type="term" value="F:coproporphyrinogen oxidase activity"/>
    <property type="evidence" value="ECO:0007669"/>
    <property type="project" value="InterPro"/>
</dbReference>
<dbReference type="GO" id="GO:0046872">
    <property type="term" value="F:metal ion binding"/>
    <property type="evidence" value="ECO:0007669"/>
    <property type="project" value="UniProtKB-UniRule"/>
</dbReference>
<dbReference type="Pfam" id="PF04055">
    <property type="entry name" value="Radical_SAM"/>
    <property type="match status" value="1"/>
</dbReference>
<feature type="domain" description="Radical SAM core" evidence="10">
    <location>
        <begin position="1"/>
        <end position="235"/>
    </location>
</feature>
<dbReference type="SFLD" id="SFLDS00029">
    <property type="entry name" value="Radical_SAM"/>
    <property type="match status" value="1"/>
</dbReference>
<dbReference type="PROSITE" id="PS51918">
    <property type="entry name" value="RADICAL_SAM"/>
    <property type="match status" value="1"/>
</dbReference>
<organism evidence="11 12">
    <name type="scientific">Pelotomaculum thermopropionicum (strain DSM 13744 / JCM 10971 / SI)</name>
    <dbReference type="NCBI Taxonomy" id="370438"/>
    <lineage>
        <taxon>Bacteria</taxon>
        <taxon>Bacillati</taxon>
        <taxon>Bacillota</taxon>
        <taxon>Clostridia</taxon>
        <taxon>Eubacteriales</taxon>
        <taxon>Desulfotomaculaceae</taxon>
        <taxon>Pelotomaculum</taxon>
    </lineage>
</organism>
<dbReference type="Proteomes" id="UP000006556">
    <property type="component" value="Chromosome"/>
</dbReference>
<evidence type="ECO:0000256" key="6">
    <source>
        <dbReference type="ARBA" id="ARBA00023004"/>
    </source>
</evidence>
<dbReference type="SFLD" id="SFLDG01065">
    <property type="entry name" value="anaerobic_coproporphyrinogen-I"/>
    <property type="match status" value="1"/>
</dbReference>
<keyword evidence="4 9" id="KW-0949">S-adenosyl-L-methionine</keyword>